<gene>
    <name evidence="1" type="ORF">DSO57_1029726</name>
</gene>
<dbReference type="Proteomes" id="UP001165960">
    <property type="component" value="Unassembled WGS sequence"/>
</dbReference>
<evidence type="ECO:0000313" key="2">
    <source>
        <dbReference type="Proteomes" id="UP001165960"/>
    </source>
</evidence>
<proteinExistence type="predicted"/>
<accession>A0ACC2SE50</accession>
<dbReference type="EMBL" id="QTSX02005169">
    <property type="protein sequence ID" value="KAJ9060539.1"/>
    <property type="molecule type" value="Genomic_DNA"/>
</dbReference>
<comment type="caution">
    <text evidence="1">The sequence shown here is derived from an EMBL/GenBank/DDBJ whole genome shotgun (WGS) entry which is preliminary data.</text>
</comment>
<reference evidence="1" key="1">
    <citation type="submission" date="2022-04" db="EMBL/GenBank/DDBJ databases">
        <title>Genome of the entomopathogenic fungus Entomophthora muscae.</title>
        <authorList>
            <person name="Elya C."/>
            <person name="Lovett B.R."/>
            <person name="Lee E."/>
            <person name="Macias A.M."/>
            <person name="Hajek A.E."/>
            <person name="De Bivort B.L."/>
            <person name="Kasson M.T."/>
            <person name="De Fine Licht H.H."/>
            <person name="Stajich J.E."/>
        </authorList>
    </citation>
    <scope>NUCLEOTIDE SEQUENCE</scope>
    <source>
        <strain evidence="1">Berkeley</strain>
    </source>
</reference>
<sequence length="294" mass="31997">MELKYNNCKVLISNVDVQASLFGSILIMVLGELSNNDEPTQRFAQTFVLCEQERGFFILNDIFRFLKDTNNSDVQGVGFVGVELEDGEFKVVNLPEKDSLQVNGSGPEKSSDASEAASLKAEPATPAEEVPAEPIVEAAQEVEVQKKKETPEILTQDVTPAAACKTPSTDSLKKLAVVNPKSQTEDKAKDADMPLTKKNEKADIKPATQSKPVRTSLPLDSKVPSAPKGTWAHLAGSGHLSSSEICRTKNSSSSRAFLQGWASLNSKASDTKRASKGFLTHQLNLHPRHQRPRQ</sequence>
<keyword evidence="2" id="KW-1185">Reference proteome</keyword>
<organism evidence="1 2">
    <name type="scientific">Entomophthora muscae</name>
    <dbReference type="NCBI Taxonomy" id="34485"/>
    <lineage>
        <taxon>Eukaryota</taxon>
        <taxon>Fungi</taxon>
        <taxon>Fungi incertae sedis</taxon>
        <taxon>Zoopagomycota</taxon>
        <taxon>Entomophthoromycotina</taxon>
        <taxon>Entomophthoromycetes</taxon>
        <taxon>Entomophthorales</taxon>
        <taxon>Entomophthoraceae</taxon>
        <taxon>Entomophthora</taxon>
    </lineage>
</organism>
<evidence type="ECO:0000313" key="1">
    <source>
        <dbReference type="EMBL" id="KAJ9060539.1"/>
    </source>
</evidence>
<protein>
    <submittedName>
        <fullName evidence="1">Uncharacterized protein</fullName>
    </submittedName>
</protein>
<name>A0ACC2SE50_9FUNG</name>